<feature type="non-terminal residue" evidence="1">
    <location>
        <position position="1"/>
    </location>
</feature>
<dbReference type="OrthoDB" id="5331170at2759"/>
<proteinExistence type="predicted"/>
<protein>
    <submittedName>
        <fullName evidence="1">Uncharacterized protein</fullName>
    </submittedName>
</protein>
<accession>A0A6G1IJH7</accession>
<sequence>WVKDGRQVHVPRHKKHYHFIWPKDGKNGSKWGRFKDIMSGQGPDIHVTAGASKHDYMSHRPRKPRWGLHDDLDDRGPDCAIPSPFPWVNNIREYSANCYDFRTRKFRRPHHGMWTDAHWPKEPRSHTLPKAVRNNWGEWWQDPTYVPFHLRPQLFGG</sequence>
<reference evidence="1" key="1">
    <citation type="journal article" date="2020" name="Stud. Mycol.">
        <title>101 Dothideomycetes genomes: a test case for predicting lifestyles and emergence of pathogens.</title>
        <authorList>
            <person name="Haridas S."/>
            <person name="Albert R."/>
            <person name="Binder M."/>
            <person name="Bloem J."/>
            <person name="Labutti K."/>
            <person name="Salamov A."/>
            <person name="Andreopoulos B."/>
            <person name="Baker S."/>
            <person name="Barry K."/>
            <person name="Bills G."/>
            <person name="Bluhm B."/>
            <person name="Cannon C."/>
            <person name="Castanera R."/>
            <person name="Culley D."/>
            <person name="Daum C."/>
            <person name="Ezra D."/>
            <person name="Gonzalez J."/>
            <person name="Henrissat B."/>
            <person name="Kuo A."/>
            <person name="Liang C."/>
            <person name="Lipzen A."/>
            <person name="Lutzoni F."/>
            <person name="Magnuson J."/>
            <person name="Mondo S."/>
            <person name="Nolan M."/>
            <person name="Ohm R."/>
            <person name="Pangilinan J."/>
            <person name="Park H.-J."/>
            <person name="Ramirez L."/>
            <person name="Alfaro M."/>
            <person name="Sun H."/>
            <person name="Tritt A."/>
            <person name="Yoshinaga Y."/>
            <person name="Zwiers L.-H."/>
            <person name="Turgeon B."/>
            <person name="Goodwin S."/>
            <person name="Spatafora J."/>
            <person name="Crous P."/>
            <person name="Grigoriev I."/>
        </authorList>
    </citation>
    <scope>NUCLEOTIDE SEQUENCE</scope>
    <source>
        <strain evidence="1">CBS 122367</strain>
    </source>
</reference>
<feature type="non-terminal residue" evidence="1">
    <location>
        <position position="157"/>
    </location>
</feature>
<dbReference type="AlphaFoldDB" id="A0A6G1IJH7"/>
<dbReference type="EMBL" id="MU005612">
    <property type="protein sequence ID" value="KAF2678382.1"/>
    <property type="molecule type" value="Genomic_DNA"/>
</dbReference>
<organism evidence="1 2">
    <name type="scientific">Lentithecium fluviatile CBS 122367</name>
    <dbReference type="NCBI Taxonomy" id="1168545"/>
    <lineage>
        <taxon>Eukaryota</taxon>
        <taxon>Fungi</taxon>
        <taxon>Dikarya</taxon>
        <taxon>Ascomycota</taxon>
        <taxon>Pezizomycotina</taxon>
        <taxon>Dothideomycetes</taxon>
        <taxon>Pleosporomycetidae</taxon>
        <taxon>Pleosporales</taxon>
        <taxon>Massarineae</taxon>
        <taxon>Lentitheciaceae</taxon>
        <taxon>Lentithecium</taxon>
    </lineage>
</organism>
<name>A0A6G1IJH7_9PLEO</name>
<dbReference type="Proteomes" id="UP000799291">
    <property type="component" value="Unassembled WGS sequence"/>
</dbReference>
<evidence type="ECO:0000313" key="1">
    <source>
        <dbReference type="EMBL" id="KAF2678382.1"/>
    </source>
</evidence>
<gene>
    <name evidence="1" type="ORF">K458DRAFT_246729</name>
</gene>
<evidence type="ECO:0000313" key="2">
    <source>
        <dbReference type="Proteomes" id="UP000799291"/>
    </source>
</evidence>
<keyword evidence="2" id="KW-1185">Reference proteome</keyword>